<evidence type="ECO:0008006" key="3">
    <source>
        <dbReference type="Google" id="ProtNLM"/>
    </source>
</evidence>
<feature type="transmembrane region" description="Helical" evidence="1">
    <location>
        <begin position="109"/>
        <end position="131"/>
    </location>
</feature>
<dbReference type="PROSITE" id="PS51257">
    <property type="entry name" value="PROKAR_LIPOPROTEIN"/>
    <property type="match status" value="1"/>
</dbReference>
<sequence length="151" mass="17124">MRLVLNLPNRLIFSLTLIISCLISVLSFTPSDFKIEFLLSIAAFTLLTILSGIRLRMGKLEALKNTVNALWNIETACAFCYGFYLFYDYTLYGIEQPKSLTSWARDNPVIFSMLSVGLGFIAIFRASISLVEIFKESIEKSKCLEKNKNKT</sequence>
<proteinExistence type="predicted"/>
<evidence type="ECO:0000256" key="1">
    <source>
        <dbReference type="SAM" id="Phobius"/>
    </source>
</evidence>
<name>A0AAU7TTQ4_9GAMM</name>
<keyword evidence="1" id="KW-1133">Transmembrane helix</keyword>
<accession>A0AAU7TTQ4</accession>
<reference evidence="2" key="1">
    <citation type="submission" date="2024-06" db="EMBL/GenBank/DDBJ databases">
        <title>Multiomics insights into the TNT degradation mechanism by Pantoea sp. BJ2 isolated from an ammunition destruction site.</title>
        <authorList>
            <person name="Luo J."/>
        </authorList>
    </citation>
    <scope>NUCLEOTIDE SEQUENCE</scope>
    <source>
        <strain evidence="2">BJ2</strain>
    </source>
</reference>
<dbReference type="EMBL" id="CP158292">
    <property type="protein sequence ID" value="XBV44197.1"/>
    <property type="molecule type" value="Genomic_DNA"/>
</dbReference>
<dbReference type="AlphaFoldDB" id="A0AAU7TTQ4"/>
<evidence type="ECO:0000313" key="2">
    <source>
        <dbReference type="EMBL" id="XBV44197.1"/>
    </source>
</evidence>
<feature type="transmembrane region" description="Helical" evidence="1">
    <location>
        <begin position="37"/>
        <end position="57"/>
    </location>
</feature>
<protein>
    <recommendedName>
        <fullName evidence="3">DUF4199 domain-containing protein</fullName>
    </recommendedName>
</protein>
<gene>
    <name evidence="2" type="ORF">AAF463_16590</name>
</gene>
<keyword evidence="1" id="KW-0472">Membrane</keyword>
<feature type="transmembrane region" description="Helical" evidence="1">
    <location>
        <begin position="69"/>
        <end position="89"/>
    </location>
</feature>
<dbReference type="RefSeq" id="WP_350261136.1">
    <property type="nucleotide sequence ID" value="NZ_CP158292.1"/>
</dbReference>
<organism evidence="2">
    <name type="scientific">Pantoea sp. BJ2</name>
    <dbReference type="NCBI Taxonomy" id="3141322"/>
    <lineage>
        <taxon>Bacteria</taxon>
        <taxon>Pseudomonadati</taxon>
        <taxon>Pseudomonadota</taxon>
        <taxon>Gammaproteobacteria</taxon>
        <taxon>Enterobacterales</taxon>
        <taxon>Erwiniaceae</taxon>
        <taxon>Pantoea</taxon>
    </lineage>
</organism>
<keyword evidence="1" id="KW-0812">Transmembrane</keyword>
<feature type="transmembrane region" description="Helical" evidence="1">
    <location>
        <begin position="12"/>
        <end position="31"/>
    </location>
</feature>